<sequence>MSKQKRHVLSLETSVDFELIGICSHHSDYRLAWGINKILELELTKSEEPFVIQSKKGTVVSQHSFHVFIDEVDHMEWYLIKNKSEGKFLIPEKNQIDYFLILRENVLHELDELVERIRESNSVMAAYVFEAESIPSAELIIFE</sequence>
<dbReference type="EMBL" id="VLPL01000003">
    <property type="protein sequence ID" value="TSJ45449.1"/>
    <property type="molecule type" value="Genomic_DNA"/>
</dbReference>
<dbReference type="Proteomes" id="UP000316008">
    <property type="component" value="Unassembled WGS sequence"/>
</dbReference>
<protein>
    <submittedName>
        <fullName evidence="1">IPExxxVDY family protein</fullName>
    </submittedName>
</protein>
<gene>
    <name evidence="1" type="ORF">FO442_06755</name>
</gene>
<dbReference type="NCBIfam" id="NF033205">
    <property type="entry name" value="IPExxxVDY"/>
    <property type="match status" value="1"/>
</dbReference>
<dbReference type="InterPro" id="IPR047690">
    <property type="entry name" value="IPExxxVDY_fam"/>
</dbReference>
<evidence type="ECO:0000313" key="1">
    <source>
        <dbReference type="EMBL" id="TSJ45449.1"/>
    </source>
</evidence>
<proteinExistence type="predicted"/>
<evidence type="ECO:0000313" key="2">
    <source>
        <dbReference type="Proteomes" id="UP000316008"/>
    </source>
</evidence>
<dbReference type="RefSeq" id="WP_144332405.1">
    <property type="nucleotide sequence ID" value="NZ_VLPL01000003.1"/>
</dbReference>
<keyword evidence="2" id="KW-1185">Reference proteome</keyword>
<name>A0A556N099_9FLAO</name>
<accession>A0A556N099</accession>
<dbReference type="OrthoDB" id="676614at2"/>
<reference evidence="1 2" key="1">
    <citation type="submission" date="2019-07" db="EMBL/GenBank/DDBJ databases">
        <authorList>
            <person name="Huq M.A."/>
        </authorList>
    </citation>
    <scope>NUCLEOTIDE SEQUENCE [LARGE SCALE GENOMIC DNA]</scope>
    <source>
        <strain evidence="1 2">MAH-3</strain>
    </source>
</reference>
<comment type="caution">
    <text evidence="1">The sequence shown here is derived from an EMBL/GenBank/DDBJ whole genome shotgun (WGS) entry which is preliminary data.</text>
</comment>
<organism evidence="1 2">
    <name type="scientific">Fluviicola chungangensis</name>
    <dbReference type="NCBI Taxonomy" id="2597671"/>
    <lineage>
        <taxon>Bacteria</taxon>
        <taxon>Pseudomonadati</taxon>
        <taxon>Bacteroidota</taxon>
        <taxon>Flavobacteriia</taxon>
        <taxon>Flavobacteriales</taxon>
        <taxon>Crocinitomicaceae</taxon>
        <taxon>Fluviicola</taxon>
    </lineage>
</organism>
<dbReference type="AlphaFoldDB" id="A0A556N099"/>